<feature type="domain" description="FAD dependent oxidoreductase" evidence="2">
    <location>
        <begin position="36"/>
        <end position="405"/>
    </location>
</feature>
<dbReference type="InterPro" id="IPR036188">
    <property type="entry name" value="FAD/NAD-bd_sf"/>
</dbReference>
<dbReference type="Gene3D" id="3.50.50.60">
    <property type="entry name" value="FAD/NAD(P)-binding domain"/>
    <property type="match status" value="1"/>
</dbReference>
<name>A0A368X967_9BURK</name>
<dbReference type="Gene3D" id="3.30.9.10">
    <property type="entry name" value="D-Amino Acid Oxidase, subunit A, domain 2"/>
    <property type="match status" value="1"/>
</dbReference>
<evidence type="ECO:0000313" key="3">
    <source>
        <dbReference type="EMBL" id="RCW64395.1"/>
    </source>
</evidence>
<accession>A0A368X967</accession>
<gene>
    <name evidence="3" type="ORF">DES41_11519</name>
</gene>
<dbReference type="RefSeq" id="WP_114472256.1">
    <property type="nucleotide sequence ID" value="NZ_QPJK01000015.1"/>
</dbReference>
<dbReference type="AlphaFoldDB" id="A0A368X967"/>
<dbReference type="InterPro" id="IPR006076">
    <property type="entry name" value="FAD-dep_OxRdtase"/>
</dbReference>
<keyword evidence="4" id="KW-1185">Reference proteome</keyword>
<dbReference type="GO" id="GO:0005737">
    <property type="term" value="C:cytoplasm"/>
    <property type="evidence" value="ECO:0007669"/>
    <property type="project" value="TreeGrafter"/>
</dbReference>
<proteinExistence type="predicted"/>
<dbReference type="SUPFAM" id="SSF51905">
    <property type="entry name" value="FAD/NAD(P)-binding domain"/>
    <property type="match status" value="1"/>
</dbReference>
<organism evidence="3 4">
    <name type="scientific">Pseudorhodoferax soli</name>
    <dbReference type="NCBI Taxonomy" id="545864"/>
    <lineage>
        <taxon>Bacteria</taxon>
        <taxon>Pseudomonadati</taxon>
        <taxon>Pseudomonadota</taxon>
        <taxon>Betaproteobacteria</taxon>
        <taxon>Burkholderiales</taxon>
        <taxon>Comamonadaceae</taxon>
    </lineage>
</organism>
<keyword evidence="1" id="KW-0560">Oxidoreductase</keyword>
<dbReference type="OrthoDB" id="9342835at2"/>
<comment type="caution">
    <text evidence="3">The sequence shown here is derived from an EMBL/GenBank/DDBJ whole genome shotgun (WGS) entry which is preliminary data.</text>
</comment>
<dbReference type="Proteomes" id="UP000252884">
    <property type="component" value="Unassembled WGS sequence"/>
</dbReference>
<dbReference type="PANTHER" id="PTHR13847:SF281">
    <property type="entry name" value="FAD DEPENDENT OXIDOREDUCTASE DOMAIN-CONTAINING PROTEIN"/>
    <property type="match status" value="1"/>
</dbReference>
<evidence type="ECO:0000313" key="4">
    <source>
        <dbReference type="Proteomes" id="UP000252884"/>
    </source>
</evidence>
<dbReference type="GO" id="GO:0016491">
    <property type="term" value="F:oxidoreductase activity"/>
    <property type="evidence" value="ECO:0007669"/>
    <property type="project" value="UniProtKB-KW"/>
</dbReference>
<protein>
    <submittedName>
        <fullName evidence="3">Gamma-glutamylputrescine oxidase</fullName>
    </submittedName>
</protein>
<evidence type="ECO:0000256" key="1">
    <source>
        <dbReference type="ARBA" id="ARBA00023002"/>
    </source>
</evidence>
<dbReference type="Pfam" id="PF01266">
    <property type="entry name" value="DAO"/>
    <property type="match status" value="1"/>
</dbReference>
<dbReference type="PANTHER" id="PTHR13847">
    <property type="entry name" value="SARCOSINE DEHYDROGENASE-RELATED"/>
    <property type="match status" value="1"/>
</dbReference>
<dbReference type="EMBL" id="QPJK01000015">
    <property type="protein sequence ID" value="RCW64395.1"/>
    <property type="molecule type" value="Genomic_DNA"/>
</dbReference>
<sequence length="449" mass="49260">MSFLSVDQDLARDSYYVATAPREIPFPTLDADAQADVVIVGGGLAGLSAAVELAERGRRVVLLEARQVAWGASGRNGGQAIAGLACDQSVIEQQLGKEAARDVWDMTLEALDLITQRCRCFAIDCDWQPGYLDLAVNARKAAELRKWQEQMHHRYGYQTTWIAPQEMGRWIASPRFHSGIHDARSGHLHPLKYSLGLARAAQRLGVRIYEDSAVTRLQTGARPRVHTARGQVVAEQVLLAGNVYLQGVAAQLESRIMPVGTYIVCSEPLDPALCTALIPSRSAVCDTNFVLDYFRPTADHRMLYGGRVSYSTATPRNLVASMRKRMAQTFPQIAACRIDHAWGGFVDISMNRAPDFGRLRKDGAQDPPSDGSYSVRSHHANVYYLQGFSGHGLALTGLAGKLVAEAMTGDAARFDIFARLGHRSFPGGARLRMPALVLGMAYYRMRDAL</sequence>
<reference evidence="3 4" key="1">
    <citation type="submission" date="2018-07" db="EMBL/GenBank/DDBJ databases">
        <title>Genomic Encyclopedia of Type Strains, Phase IV (KMG-IV): sequencing the most valuable type-strain genomes for metagenomic binning, comparative biology and taxonomic classification.</title>
        <authorList>
            <person name="Goeker M."/>
        </authorList>
    </citation>
    <scope>NUCLEOTIDE SEQUENCE [LARGE SCALE GENOMIC DNA]</scope>
    <source>
        <strain evidence="3 4">DSM 21634</strain>
    </source>
</reference>
<evidence type="ECO:0000259" key="2">
    <source>
        <dbReference type="Pfam" id="PF01266"/>
    </source>
</evidence>